<dbReference type="EMBL" id="JAVUPU010000006">
    <property type="protein sequence ID" value="MDT9599923.1"/>
    <property type="molecule type" value="Genomic_DNA"/>
</dbReference>
<dbReference type="Proteomes" id="UP001259572">
    <property type="component" value="Unassembled WGS sequence"/>
</dbReference>
<proteinExistence type="predicted"/>
<evidence type="ECO:0000259" key="7">
    <source>
        <dbReference type="PROSITE" id="PS50850"/>
    </source>
</evidence>
<organism evidence="8 9">
    <name type="scientific">Sphingosinicella rhizophila</name>
    <dbReference type="NCBI Taxonomy" id="3050082"/>
    <lineage>
        <taxon>Bacteria</taxon>
        <taxon>Pseudomonadati</taxon>
        <taxon>Pseudomonadota</taxon>
        <taxon>Alphaproteobacteria</taxon>
        <taxon>Sphingomonadales</taxon>
        <taxon>Sphingosinicellaceae</taxon>
        <taxon>Sphingosinicella</taxon>
    </lineage>
</organism>
<feature type="transmembrane region" description="Helical" evidence="6">
    <location>
        <begin position="289"/>
        <end position="311"/>
    </location>
</feature>
<dbReference type="Gene3D" id="1.20.1250.20">
    <property type="entry name" value="MFS general substrate transporter like domains"/>
    <property type="match status" value="1"/>
</dbReference>
<feature type="transmembrane region" description="Helical" evidence="6">
    <location>
        <begin position="195"/>
        <end position="216"/>
    </location>
</feature>
<dbReference type="PROSITE" id="PS50850">
    <property type="entry name" value="MFS"/>
    <property type="match status" value="1"/>
</dbReference>
<feature type="transmembrane region" description="Helical" evidence="6">
    <location>
        <begin position="69"/>
        <end position="86"/>
    </location>
</feature>
<sequence>MNIAGENSPVEAGHDDSVWIAVRPWYALGVLIVAIIFGFIDRQIIVLVVEPMKQELGLTDFQIGSLQGLVPALFAVVAGFPLAWLADRVDRRWLLIACILFWSAATALRGLAGGFNELLVYTVGIAVGEAVLTPIIYSLIPDLFSGRRRDFANFIFFAMTVAGVGLGMMLGGAVIGTIDSLRPLLPDGVAALSGWRLACLAVAVPGIIVALLVLPVPSGRTSLRRAAAGGEAASMSGMGAYLRRHARPFLTVNTAFGLYAFSFATLMLWLPVAMMRDMNIPASEVGVRLGTTITIAAAAGIGFAMLTASWWRRIAPGRHLLRALSSCMALAPLPLVGLLWATTPLQAYVLAGASFTFALCGTAFSPSLLQDMSPPLLRARVAAVMMITYAAAAGLGPMVTGRLSDALAPDGGSLMTIVVCLAAPCLALTSLFYRLAESPVARMTREFGTSADGMPEQNH</sequence>
<dbReference type="PANTHER" id="PTHR23505">
    <property type="entry name" value="SPINSTER"/>
    <property type="match status" value="1"/>
</dbReference>
<feature type="transmembrane region" description="Helical" evidence="6">
    <location>
        <begin position="412"/>
        <end position="433"/>
    </location>
</feature>
<feature type="transmembrane region" description="Helical" evidence="6">
    <location>
        <begin position="151"/>
        <end position="175"/>
    </location>
</feature>
<keyword evidence="2" id="KW-0813">Transport</keyword>
<evidence type="ECO:0000256" key="1">
    <source>
        <dbReference type="ARBA" id="ARBA00004141"/>
    </source>
</evidence>
<dbReference type="Pfam" id="PF07690">
    <property type="entry name" value="MFS_1"/>
    <property type="match status" value="1"/>
</dbReference>
<evidence type="ECO:0000256" key="3">
    <source>
        <dbReference type="ARBA" id="ARBA00022692"/>
    </source>
</evidence>
<feature type="transmembrane region" description="Helical" evidence="6">
    <location>
        <begin position="93"/>
        <end position="112"/>
    </location>
</feature>
<feature type="transmembrane region" description="Helical" evidence="6">
    <location>
        <begin position="347"/>
        <end position="369"/>
    </location>
</feature>
<comment type="caution">
    <text evidence="8">The sequence shown here is derived from an EMBL/GenBank/DDBJ whole genome shotgun (WGS) entry which is preliminary data.</text>
</comment>
<dbReference type="InterPro" id="IPR011701">
    <property type="entry name" value="MFS"/>
</dbReference>
<evidence type="ECO:0000313" key="9">
    <source>
        <dbReference type="Proteomes" id="UP001259572"/>
    </source>
</evidence>
<dbReference type="InterPro" id="IPR020846">
    <property type="entry name" value="MFS_dom"/>
</dbReference>
<protein>
    <submittedName>
        <fullName evidence="8">MFS transporter</fullName>
    </submittedName>
</protein>
<feature type="domain" description="Major facilitator superfamily (MFS) profile" evidence="7">
    <location>
        <begin position="27"/>
        <end position="439"/>
    </location>
</feature>
<name>A0ABU3QAA3_9SPHN</name>
<gene>
    <name evidence="8" type="ORF">RQX22_13255</name>
</gene>
<keyword evidence="9" id="KW-1185">Reference proteome</keyword>
<evidence type="ECO:0000313" key="8">
    <source>
        <dbReference type="EMBL" id="MDT9599923.1"/>
    </source>
</evidence>
<dbReference type="InterPro" id="IPR044770">
    <property type="entry name" value="MFS_spinster-like"/>
</dbReference>
<dbReference type="RefSeq" id="WP_315727019.1">
    <property type="nucleotide sequence ID" value="NZ_JAVUPU010000006.1"/>
</dbReference>
<feature type="transmembrane region" description="Helical" evidence="6">
    <location>
        <begin position="248"/>
        <end position="269"/>
    </location>
</feature>
<dbReference type="InterPro" id="IPR036259">
    <property type="entry name" value="MFS_trans_sf"/>
</dbReference>
<dbReference type="SUPFAM" id="SSF103473">
    <property type="entry name" value="MFS general substrate transporter"/>
    <property type="match status" value="1"/>
</dbReference>
<keyword evidence="5 6" id="KW-0472">Membrane</keyword>
<evidence type="ECO:0000256" key="5">
    <source>
        <dbReference type="ARBA" id="ARBA00023136"/>
    </source>
</evidence>
<feature type="transmembrane region" description="Helical" evidence="6">
    <location>
        <begin position="118"/>
        <end position="139"/>
    </location>
</feature>
<reference evidence="8 9" key="1">
    <citation type="submission" date="2023-05" db="EMBL/GenBank/DDBJ databases">
        <authorList>
            <person name="Guo Y."/>
        </authorList>
    </citation>
    <scope>NUCLEOTIDE SEQUENCE [LARGE SCALE GENOMIC DNA]</scope>
    <source>
        <strain evidence="8 9">GR2756</strain>
    </source>
</reference>
<keyword evidence="3 6" id="KW-0812">Transmembrane</keyword>
<accession>A0ABU3QAA3</accession>
<feature type="transmembrane region" description="Helical" evidence="6">
    <location>
        <begin position="25"/>
        <end position="49"/>
    </location>
</feature>
<evidence type="ECO:0000256" key="2">
    <source>
        <dbReference type="ARBA" id="ARBA00022448"/>
    </source>
</evidence>
<evidence type="ECO:0000256" key="4">
    <source>
        <dbReference type="ARBA" id="ARBA00022989"/>
    </source>
</evidence>
<feature type="transmembrane region" description="Helical" evidence="6">
    <location>
        <begin position="381"/>
        <end position="400"/>
    </location>
</feature>
<comment type="subcellular location">
    <subcellularLocation>
        <location evidence="1">Membrane</location>
        <topology evidence="1">Multi-pass membrane protein</topology>
    </subcellularLocation>
</comment>
<keyword evidence="4 6" id="KW-1133">Transmembrane helix</keyword>
<feature type="transmembrane region" description="Helical" evidence="6">
    <location>
        <begin position="323"/>
        <end position="341"/>
    </location>
</feature>
<evidence type="ECO:0000256" key="6">
    <source>
        <dbReference type="SAM" id="Phobius"/>
    </source>
</evidence>
<dbReference type="PANTHER" id="PTHR23505:SF79">
    <property type="entry name" value="PROTEIN SPINSTER"/>
    <property type="match status" value="1"/>
</dbReference>